<feature type="compositionally biased region" description="Basic residues" evidence="1">
    <location>
        <begin position="230"/>
        <end position="241"/>
    </location>
</feature>
<organism evidence="2 3">
    <name type="scientific">Panicum miliaceum</name>
    <name type="common">Proso millet</name>
    <name type="synonym">Broomcorn millet</name>
    <dbReference type="NCBI Taxonomy" id="4540"/>
    <lineage>
        <taxon>Eukaryota</taxon>
        <taxon>Viridiplantae</taxon>
        <taxon>Streptophyta</taxon>
        <taxon>Embryophyta</taxon>
        <taxon>Tracheophyta</taxon>
        <taxon>Spermatophyta</taxon>
        <taxon>Magnoliopsida</taxon>
        <taxon>Liliopsida</taxon>
        <taxon>Poales</taxon>
        <taxon>Poaceae</taxon>
        <taxon>PACMAD clade</taxon>
        <taxon>Panicoideae</taxon>
        <taxon>Panicodae</taxon>
        <taxon>Paniceae</taxon>
        <taxon>Panicinae</taxon>
        <taxon>Panicum</taxon>
        <taxon>Panicum sect. Panicum</taxon>
    </lineage>
</organism>
<evidence type="ECO:0000256" key="1">
    <source>
        <dbReference type="SAM" id="MobiDB-lite"/>
    </source>
</evidence>
<evidence type="ECO:0000313" key="2">
    <source>
        <dbReference type="EMBL" id="RLN05579.1"/>
    </source>
</evidence>
<feature type="region of interest" description="Disordered" evidence="1">
    <location>
        <begin position="182"/>
        <end position="255"/>
    </location>
</feature>
<comment type="caution">
    <text evidence="2">The sequence shown here is derived from an EMBL/GenBank/DDBJ whole genome shotgun (WGS) entry which is preliminary data.</text>
</comment>
<feature type="region of interest" description="Disordered" evidence="1">
    <location>
        <begin position="1"/>
        <end position="38"/>
    </location>
</feature>
<feature type="compositionally biased region" description="Basic and acidic residues" evidence="1">
    <location>
        <begin position="191"/>
        <end position="204"/>
    </location>
</feature>
<feature type="compositionally biased region" description="Basic and acidic residues" evidence="1">
    <location>
        <begin position="112"/>
        <end position="125"/>
    </location>
</feature>
<dbReference type="EMBL" id="PQIB02000008">
    <property type="protein sequence ID" value="RLN05579.1"/>
    <property type="molecule type" value="Genomic_DNA"/>
</dbReference>
<dbReference type="STRING" id="4540.A0A3L6RLY1"/>
<proteinExistence type="predicted"/>
<feature type="compositionally biased region" description="Basic residues" evidence="1">
    <location>
        <begin position="205"/>
        <end position="215"/>
    </location>
</feature>
<dbReference type="AlphaFoldDB" id="A0A3L6RLY1"/>
<keyword evidence="3" id="KW-1185">Reference proteome</keyword>
<feature type="compositionally biased region" description="Basic and acidic residues" evidence="1">
    <location>
        <begin position="142"/>
        <end position="160"/>
    </location>
</feature>
<sequence>MPPARSSARGGRRGRGRGGRGRGAAAAAAGTRRKRDVDSEVVDLATVNRDECSPRMKRRTEEIASAEHTVEAGLEALSRDTTEEDCAYGGEPTPTRNLRRLRKQTVESNAADAKEHVAVDVKDSDTGGPPDIKDISNGVAESEAKVVTEIEQSSARDDGQKLGQHRRSKRLQAKLIGIQDLDGGDTDSDIFEDRHNSSEDEKRRLVPKRTKRLQRKYTSESANDKDSVAPRRRSKRYKLRTRSSPNDDGDDSDAVNYYGKAIQCRRMSKRLQEKQKVDHITFLMRAAPTLLRQCYQHLHLQSGTASSHIIRCQNSNCSGSFHIFCQDPPLQDGVRTSECSCVKSITIRWQGQQKRIWSKRYKDT</sequence>
<feature type="region of interest" description="Disordered" evidence="1">
    <location>
        <begin position="75"/>
        <end position="170"/>
    </location>
</feature>
<reference evidence="3" key="1">
    <citation type="journal article" date="2019" name="Nat. Commun.">
        <title>The genome of broomcorn millet.</title>
        <authorList>
            <person name="Zou C."/>
            <person name="Miki D."/>
            <person name="Li D."/>
            <person name="Tang Q."/>
            <person name="Xiao L."/>
            <person name="Rajput S."/>
            <person name="Deng P."/>
            <person name="Jia W."/>
            <person name="Huang R."/>
            <person name="Zhang M."/>
            <person name="Sun Y."/>
            <person name="Hu J."/>
            <person name="Fu X."/>
            <person name="Schnable P.S."/>
            <person name="Li F."/>
            <person name="Zhang H."/>
            <person name="Feng B."/>
            <person name="Zhu X."/>
            <person name="Liu R."/>
            <person name="Schnable J.C."/>
            <person name="Zhu J.-K."/>
            <person name="Zhang H."/>
        </authorList>
    </citation>
    <scope>NUCLEOTIDE SEQUENCE [LARGE SCALE GENOMIC DNA]</scope>
</reference>
<name>A0A3L6RLY1_PANMI</name>
<dbReference type="Proteomes" id="UP000275267">
    <property type="component" value="Unassembled WGS sequence"/>
</dbReference>
<gene>
    <name evidence="2" type="ORF">C2845_PM13G15360</name>
</gene>
<evidence type="ECO:0000313" key="3">
    <source>
        <dbReference type="Proteomes" id="UP000275267"/>
    </source>
</evidence>
<accession>A0A3L6RLY1</accession>
<protein>
    <submittedName>
        <fullName evidence="2">CHD3-type chromatin-remodeling factor PICKLE-like</fullName>
    </submittedName>
</protein>
<feature type="compositionally biased region" description="Basic residues" evidence="1">
    <location>
        <begin position="10"/>
        <end position="20"/>
    </location>
</feature>